<accession>A0A0F5VBM8</accession>
<proteinExistence type="predicted"/>
<sequence length="86" mass="10078">MLRPELQTDSGFPRLTKYNLSLAFLNRLTDQQDVEDLQKWTYPVLNWNQTLSQLSIHFPNRVDQYVILRLMLTLSDEQPQPLGSTS</sequence>
<keyword evidence="2" id="KW-1185">Reference proteome</keyword>
<evidence type="ECO:0000313" key="2">
    <source>
        <dbReference type="Proteomes" id="UP000033633"/>
    </source>
</evidence>
<dbReference type="PATRIC" id="fig|265726.11.peg.751"/>
<dbReference type="Proteomes" id="UP000033633">
    <property type="component" value="Unassembled WGS sequence"/>
</dbReference>
<comment type="caution">
    <text evidence="1">The sequence shown here is derived from an EMBL/GenBank/DDBJ whole genome shotgun (WGS) entry which is preliminary data.</text>
</comment>
<gene>
    <name evidence="1" type="ORF">KY46_12705</name>
</gene>
<protein>
    <submittedName>
        <fullName evidence="1">Uncharacterized protein</fullName>
    </submittedName>
</protein>
<organism evidence="1 2">
    <name type="scientific">Photobacterium halotolerans</name>
    <dbReference type="NCBI Taxonomy" id="265726"/>
    <lineage>
        <taxon>Bacteria</taxon>
        <taxon>Pseudomonadati</taxon>
        <taxon>Pseudomonadota</taxon>
        <taxon>Gammaproteobacteria</taxon>
        <taxon>Vibrionales</taxon>
        <taxon>Vibrionaceae</taxon>
        <taxon>Photobacterium</taxon>
    </lineage>
</organism>
<name>A0A0F5VBM8_9GAMM</name>
<evidence type="ECO:0000313" key="1">
    <source>
        <dbReference type="EMBL" id="KKC99502.1"/>
    </source>
</evidence>
<dbReference type="AlphaFoldDB" id="A0A0F5VBM8"/>
<reference evidence="1 2" key="1">
    <citation type="submission" date="2014-12" db="EMBL/GenBank/DDBJ databases">
        <title>Mercury Reductase activity and rhizosphere competence traits in the genome of root associated Photobacterium halotolerans MELD1.</title>
        <authorList>
            <person name="Mathew D.C."/>
            <person name="Huang C.-C."/>
        </authorList>
    </citation>
    <scope>NUCLEOTIDE SEQUENCE [LARGE SCALE GENOMIC DNA]</scope>
    <source>
        <strain evidence="1 2">MELD1</strain>
    </source>
</reference>
<dbReference type="EMBL" id="JWYV01000010">
    <property type="protein sequence ID" value="KKC99502.1"/>
    <property type="molecule type" value="Genomic_DNA"/>
</dbReference>